<name>A0A1B6J070_9HEMI</name>
<evidence type="ECO:0000313" key="4">
    <source>
        <dbReference type="EMBL" id="JAS92594.1"/>
    </source>
</evidence>
<dbReference type="InterPro" id="IPR001680">
    <property type="entry name" value="WD40_rpt"/>
</dbReference>
<evidence type="ECO:0000256" key="1">
    <source>
        <dbReference type="ARBA" id="ARBA00022574"/>
    </source>
</evidence>
<accession>A0A1B6J070</accession>
<feature type="repeat" description="WD" evidence="3">
    <location>
        <begin position="299"/>
        <end position="316"/>
    </location>
</feature>
<dbReference type="PROSITE" id="PS50082">
    <property type="entry name" value="WD_REPEATS_2"/>
    <property type="match status" value="1"/>
</dbReference>
<dbReference type="PANTHER" id="PTHR19854">
    <property type="entry name" value="TRANSDUCIN BETA-LIKE 3"/>
    <property type="match status" value="1"/>
</dbReference>
<dbReference type="AlphaFoldDB" id="A0A1B6J070"/>
<dbReference type="EMBL" id="GECU01015112">
    <property type="protein sequence ID" value="JAS92594.1"/>
    <property type="molecule type" value="Transcribed_RNA"/>
</dbReference>
<dbReference type="PANTHER" id="PTHR19854:SF1">
    <property type="entry name" value="GUANINE NUCLEOTIDE-BINDING PROTEIN SUBUNIT BETA-LIKE PROTEIN 1"/>
    <property type="match status" value="1"/>
</dbReference>
<reference evidence="4" key="1">
    <citation type="submission" date="2015-11" db="EMBL/GenBank/DDBJ databases">
        <title>De novo transcriptome assembly of four potential Pierce s Disease insect vectors from Arizona vineyards.</title>
        <authorList>
            <person name="Tassone E.E."/>
        </authorList>
    </citation>
    <scope>NUCLEOTIDE SEQUENCE</scope>
</reference>
<proteinExistence type="predicted"/>
<evidence type="ECO:0000256" key="3">
    <source>
        <dbReference type="PROSITE-ProRule" id="PRU00221"/>
    </source>
</evidence>
<gene>
    <name evidence="4" type="ORF">g.48591</name>
</gene>
<sequence length="316" mass="35408">MSMERQQIPDPLYTLRGDMEAIHCLFYQLGTDSEYILASTQNGTIYKWNLQTCREDFRFQVGDDACLSINYIDNLFISQTKGGEIKFWEETNGTWELKAKVFSEYWGFCKIDTFSGKFLVCPESGSNIRIVDLNGKIVRRLCNGGKEKCGEIMAIKCFSLLGTEYIFVLCENGILTIFKACGGKVCDLKVMSDCPMALDFDGESKGVVGGSGDVLVGFQLTSDLQLVKGRQAVITNKGVSCVAIRPDKKLFVAGCWDCRLRLFSMKSFKLLVVLQNHKEVIQDICYSSAKVNSFNSQWLLAAAGKDGRITLWDLYS</sequence>
<dbReference type="SUPFAM" id="SSF50978">
    <property type="entry name" value="WD40 repeat-like"/>
    <property type="match status" value="1"/>
</dbReference>
<dbReference type="PROSITE" id="PS50294">
    <property type="entry name" value="WD_REPEATS_REGION"/>
    <property type="match status" value="1"/>
</dbReference>
<dbReference type="Pfam" id="PF00400">
    <property type="entry name" value="WD40"/>
    <property type="match status" value="2"/>
</dbReference>
<dbReference type="InterPro" id="IPR036322">
    <property type="entry name" value="WD40_repeat_dom_sf"/>
</dbReference>
<evidence type="ECO:0000256" key="2">
    <source>
        <dbReference type="ARBA" id="ARBA00022737"/>
    </source>
</evidence>
<keyword evidence="2" id="KW-0677">Repeat</keyword>
<dbReference type="SMART" id="SM00320">
    <property type="entry name" value="WD40"/>
    <property type="match status" value="4"/>
</dbReference>
<organism evidence="4">
    <name type="scientific">Homalodisca liturata</name>
    <dbReference type="NCBI Taxonomy" id="320908"/>
    <lineage>
        <taxon>Eukaryota</taxon>
        <taxon>Metazoa</taxon>
        <taxon>Ecdysozoa</taxon>
        <taxon>Arthropoda</taxon>
        <taxon>Hexapoda</taxon>
        <taxon>Insecta</taxon>
        <taxon>Pterygota</taxon>
        <taxon>Neoptera</taxon>
        <taxon>Paraneoptera</taxon>
        <taxon>Hemiptera</taxon>
        <taxon>Auchenorrhyncha</taxon>
        <taxon>Membracoidea</taxon>
        <taxon>Cicadellidae</taxon>
        <taxon>Cicadellinae</taxon>
        <taxon>Proconiini</taxon>
        <taxon>Homalodisca</taxon>
    </lineage>
</organism>
<keyword evidence="1 3" id="KW-0853">WD repeat</keyword>
<dbReference type="InterPro" id="IPR019775">
    <property type="entry name" value="WD40_repeat_CS"/>
</dbReference>
<protein>
    <submittedName>
        <fullName evidence="4">Uncharacterized protein</fullName>
    </submittedName>
</protein>
<dbReference type="InterPro" id="IPR015943">
    <property type="entry name" value="WD40/YVTN_repeat-like_dom_sf"/>
</dbReference>
<dbReference type="Gene3D" id="2.130.10.10">
    <property type="entry name" value="YVTN repeat-like/Quinoprotein amine dehydrogenase"/>
    <property type="match status" value="2"/>
</dbReference>
<dbReference type="PROSITE" id="PS00678">
    <property type="entry name" value="WD_REPEATS_1"/>
    <property type="match status" value="1"/>
</dbReference>